<dbReference type="SUPFAM" id="SSF51338">
    <property type="entry name" value="Composite domain of metallo-dependent hydrolases"/>
    <property type="match status" value="1"/>
</dbReference>
<dbReference type="Gene3D" id="3.20.20.140">
    <property type="entry name" value="Metal-dependent hydrolases"/>
    <property type="match status" value="1"/>
</dbReference>
<dbReference type="PANTHER" id="PTHR43668">
    <property type="entry name" value="ALLANTOINASE"/>
    <property type="match status" value="1"/>
</dbReference>
<organism evidence="3">
    <name type="scientific">marine metagenome</name>
    <dbReference type="NCBI Taxonomy" id="408172"/>
    <lineage>
        <taxon>unclassified sequences</taxon>
        <taxon>metagenomes</taxon>
        <taxon>ecological metagenomes</taxon>
    </lineage>
</organism>
<name>A0A381QGD1_9ZZZZ</name>
<dbReference type="InterPro" id="IPR006680">
    <property type="entry name" value="Amidohydro-rel"/>
</dbReference>
<gene>
    <name evidence="3" type="ORF">METZ01_LOCUS31246</name>
</gene>
<dbReference type="Pfam" id="PF01979">
    <property type="entry name" value="Amidohydro_1"/>
    <property type="match status" value="1"/>
</dbReference>
<dbReference type="Gene3D" id="2.30.40.10">
    <property type="entry name" value="Urease, subunit C, domain 1"/>
    <property type="match status" value="1"/>
</dbReference>
<sequence>MPGVIDIHCHIRAPAFPERGTVLSETKAAVKGGITTLFEMPISNPCASTPEIIKNRKEHFLKNTKVNFGLIAALGKIDEANLNGLLKEGIVALKIFTITPPQNRESEFDGLCFVDEGEIFNALQHAKKSNLVVIFHAESQQLLEYFDQLQKNFSPADPKQHNATRPPIAESVAIAKILAINSYVGAKVHIAHVTSKIAAGIISYFQEQGQDLSAETCPHYLFKSEDDVIKHNAFGKINPPIREKNEQKELWNAINKNILTIVSSDHTPFSFIEKNIGKENFTKAPPGTPGGELLLPLMMNAALENKIKSTKVVELLSTNPAKRFGLYPSKGIIAENSDADLVLFDPHVSWKVNNNTLETKGKDCAHLFYEDEIRGKVIKTIINGKIVFDNGNFEENNDFAEFIRSN</sequence>
<feature type="domain" description="Amidohydrolase-related" evidence="2">
    <location>
        <begin position="1"/>
        <end position="387"/>
    </location>
</feature>
<proteinExistence type="inferred from homology"/>
<dbReference type="SUPFAM" id="SSF51556">
    <property type="entry name" value="Metallo-dependent hydrolases"/>
    <property type="match status" value="1"/>
</dbReference>
<dbReference type="InterPro" id="IPR050138">
    <property type="entry name" value="DHOase/Allantoinase_Hydrolase"/>
</dbReference>
<evidence type="ECO:0000256" key="1">
    <source>
        <dbReference type="ARBA" id="ARBA00008829"/>
    </source>
</evidence>
<comment type="similarity">
    <text evidence="1">Belongs to the metallo-dependent hydrolases superfamily. Hydantoinase/dihydropyrimidinase family.</text>
</comment>
<dbReference type="FunFam" id="3.20.20.140:FF:000174">
    <property type="entry name" value="Dihydropyrimidinase-related protein 2"/>
    <property type="match status" value="1"/>
</dbReference>
<dbReference type="PANTHER" id="PTHR43668:SF2">
    <property type="entry name" value="ALLANTOINASE"/>
    <property type="match status" value="1"/>
</dbReference>
<dbReference type="GO" id="GO:0004038">
    <property type="term" value="F:allantoinase activity"/>
    <property type="evidence" value="ECO:0007669"/>
    <property type="project" value="TreeGrafter"/>
</dbReference>
<dbReference type="GO" id="GO:0006145">
    <property type="term" value="P:purine nucleobase catabolic process"/>
    <property type="evidence" value="ECO:0007669"/>
    <property type="project" value="TreeGrafter"/>
</dbReference>
<dbReference type="InterPro" id="IPR011059">
    <property type="entry name" value="Metal-dep_hydrolase_composite"/>
</dbReference>
<protein>
    <recommendedName>
        <fullName evidence="2">Amidohydrolase-related domain-containing protein</fullName>
    </recommendedName>
</protein>
<reference evidence="3" key="1">
    <citation type="submission" date="2018-05" db="EMBL/GenBank/DDBJ databases">
        <authorList>
            <person name="Lanie J.A."/>
            <person name="Ng W.-L."/>
            <person name="Kazmierczak K.M."/>
            <person name="Andrzejewski T.M."/>
            <person name="Davidsen T.M."/>
            <person name="Wayne K.J."/>
            <person name="Tettelin H."/>
            <person name="Glass J.I."/>
            <person name="Rusch D."/>
            <person name="Podicherti R."/>
            <person name="Tsui H.-C.T."/>
            <person name="Winkler M.E."/>
        </authorList>
    </citation>
    <scope>NUCLEOTIDE SEQUENCE</scope>
</reference>
<evidence type="ECO:0000259" key="2">
    <source>
        <dbReference type="Pfam" id="PF01979"/>
    </source>
</evidence>
<accession>A0A381QGD1</accession>
<dbReference type="AlphaFoldDB" id="A0A381QGD1"/>
<dbReference type="InterPro" id="IPR032466">
    <property type="entry name" value="Metal_Hydrolase"/>
</dbReference>
<dbReference type="EMBL" id="UINC01001351">
    <property type="protein sequence ID" value="SUZ78392.1"/>
    <property type="molecule type" value="Genomic_DNA"/>
</dbReference>
<dbReference type="GO" id="GO:0005737">
    <property type="term" value="C:cytoplasm"/>
    <property type="evidence" value="ECO:0007669"/>
    <property type="project" value="TreeGrafter"/>
</dbReference>
<evidence type="ECO:0000313" key="3">
    <source>
        <dbReference type="EMBL" id="SUZ78392.1"/>
    </source>
</evidence>